<dbReference type="GeneID" id="82205916"/>
<comment type="similarity">
    <text evidence="4">Belongs to the class I-like SAM-binding methyltransferase superfamily. Cation-dependent O-methyltransferase family.</text>
</comment>
<proteinExistence type="inferred from homology"/>
<dbReference type="AlphaFoldDB" id="A0A1V1I2Q2"/>
<evidence type="ECO:0000256" key="3">
    <source>
        <dbReference type="ARBA" id="ARBA00022691"/>
    </source>
</evidence>
<comment type="subunit">
    <text evidence="4">Homodimer.</text>
</comment>
<organism evidence="5 6">
    <name type="scientific">Romboutsia ilealis</name>
    <dbReference type="NCBI Taxonomy" id="1115758"/>
    <lineage>
        <taxon>Bacteria</taxon>
        <taxon>Bacillati</taxon>
        <taxon>Bacillota</taxon>
        <taxon>Clostridia</taxon>
        <taxon>Peptostreptococcales</taxon>
        <taxon>Peptostreptococcaceae</taxon>
        <taxon>Romboutsia</taxon>
    </lineage>
</organism>
<dbReference type="EC" id="2.1.1.-" evidence="4"/>
<dbReference type="InterPro" id="IPR029063">
    <property type="entry name" value="SAM-dependent_MTases_sf"/>
</dbReference>
<dbReference type="Proteomes" id="UP000245622">
    <property type="component" value="Chromosome 1"/>
</dbReference>
<gene>
    <name evidence="4" type="primary">trmR</name>
    <name evidence="5" type="ORF">CRIB_1890</name>
</gene>
<feature type="binding site" evidence="4">
    <location>
        <begin position="115"/>
        <end position="116"/>
    </location>
    <ligand>
        <name>S-adenosyl-L-methionine</name>
        <dbReference type="ChEBI" id="CHEBI:59789"/>
    </ligand>
</feature>
<keyword evidence="6" id="KW-1185">Reference proteome</keyword>
<keyword evidence="3 4" id="KW-0949">S-adenosyl-L-methionine</keyword>
<feature type="binding site" evidence="4">
    <location>
        <position position="69"/>
    </location>
    <ligand>
        <name>S-adenosyl-L-methionine</name>
        <dbReference type="ChEBI" id="CHEBI:59789"/>
    </ligand>
</feature>
<evidence type="ECO:0000313" key="5">
    <source>
        <dbReference type="EMBL" id="CED94496.1"/>
    </source>
</evidence>
<feature type="binding site" evidence="4">
    <location>
        <position position="159"/>
    </location>
    <ligand>
        <name>Mg(2+)</name>
        <dbReference type="ChEBI" id="CHEBI:18420"/>
    </ligand>
</feature>
<dbReference type="InterPro" id="IPR050362">
    <property type="entry name" value="Cation-dep_OMT"/>
</dbReference>
<comment type="function">
    <text evidence="4">Catalyzes the methylation of 5-hydroxyuridine (ho5U) to form 5-methoxyuridine (mo5U) at position 34 in tRNAs.</text>
</comment>
<dbReference type="GO" id="GO:0008757">
    <property type="term" value="F:S-adenosylmethionine-dependent methyltransferase activity"/>
    <property type="evidence" value="ECO:0007669"/>
    <property type="project" value="TreeGrafter"/>
</dbReference>
<protein>
    <recommendedName>
        <fullName evidence="4">tRNA 5-hydroxyuridine methyltransferase</fullName>
        <ecNumber evidence="4">2.1.1.-</ecNumber>
    </recommendedName>
    <alternativeName>
        <fullName evidence="4">ho5U methyltransferase</fullName>
    </alternativeName>
</protein>
<name>A0A1V1I2Q2_9FIRM</name>
<dbReference type="SUPFAM" id="SSF53335">
    <property type="entry name" value="S-adenosyl-L-methionine-dependent methyltransferases"/>
    <property type="match status" value="1"/>
</dbReference>
<dbReference type="PANTHER" id="PTHR10509:SF14">
    <property type="entry name" value="CAFFEOYL-COA O-METHYLTRANSFERASE 3-RELATED"/>
    <property type="match status" value="1"/>
</dbReference>
<dbReference type="Gene3D" id="3.40.50.150">
    <property type="entry name" value="Vaccinia Virus protein VP39"/>
    <property type="match status" value="1"/>
</dbReference>
<reference evidence="5 6" key="1">
    <citation type="submission" date="2014-04" db="EMBL/GenBank/DDBJ databases">
        <authorList>
            <person name="Hornung B.V."/>
        </authorList>
    </citation>
    <scope>NUCLEOTIDE SEQUENCE [LARGE SCALE GENOMIC DNA]</scope>
    <source>
        <strain evidence="5 6">CRIB</strain>
    </source>
</reference>
<dbReference type="PANTHER" id="PTHR10509">
    <property type="entry name" value="O-METHYLTRANSFERASE-RELATED"/>
    <property type="match status" value="1"/>
</dbReference>
<feature type="binding site" evidence="4">
    <location>
        <position position="87"/>
    </location>
    <ligand>
        <name>S-adenosyl-L-methionine</name>
        <dbReference type="ChEBI" id="CHEBI:59789"/>
    </ligand>
</feature>
<accession>A0A1V1I2Q2</accession>
<dbReference type="InterPro" id="IPR043675">
    <property type="entry name" value="TrmR_methyltr"/>
</dbReference>
<comment type="catalytic activity">
    <reaction evidence="4">
        <text>5-hydroxyuridine(34) in tRNA + S-adenosyl-L-methionine = 5-methoxyuridine(34) in tRNA + S-adenosyl-L-homocysteine + H(+)</text>
        <dbReference type="Rhea" id="RHEA:60524"/>
        <dbReference type="Rhea" id="RHEA-COMP:13381"/>
        <dbReference type="Rhea" id="RHEA-COMP:15591"/>
        <dbReference type="ChEBI" id="CHEBI:15378"/>
        <dbReference type="ChEBI" id="CHEBI:57856"/>
        <dbReference type="ChEBI" id="CHEBI:59789"/>
        <dbReference type="ChEBI" id="CHEBI:136877"/>
        <dbReference type="ChEBI" id="CHEBI:143860"/>
    </reaction>
</comment>
<feature type="binding site" evidence="4">
    <location>
        <position position="133"/>
    </location>
    <ligand>
        <name>Mg(2+)</name>
        <dbReference type="ChEBI" id="CHEBI:18420"/>
    </ligand>
</feature>
<dbReference type="HAMAP" id="MF_02217">
    <property type="entry name" value="TrmR_methyltr"/>
    <property type="match status" value="1"/>
</dbReference>
<evidence type="ECO:0000256" key="4">
    <source>
        <dbReference type="HAMAP-Rule" id="MF_02217"/>
    </source>
</evidence>
<evidence type="ECO:0000313" key="6">
    <source>
        <dbReference type="Proteomes" id="UP000245622"/>
    </source>
</evidence>
<dbReference type="KEGG" id="ril:CRIB_1890"/>
<dbReference type="PROSITE" id="PS51682">
    <property type="entry name" value="SAM_OMT_I"/>
    <property type="match status" value="1"/>
</dbReference>
<dbReference type="Pfam" id="PF01596">
    <property type="entry name" value="Methyltransf_3"/>
    <property type="match status" value="1"/>
</dbReference>
<dbReference type="GO" id="GO:0008171">
    <property type="term" value="F:O-methyltransferase activity"/>
    <property type="evidence" value="ECO:0007669"/>
    <property type="project" value="InterPro"/>
</dbReference>
<keyword evidence="4" id="KW-0479">Metal-binding</keyword>
<dbReference type="GO" id="GO:0000287">
    <property type="term" value="F:magnesium ion binding"/>
    <property type="evidence" value="ECO:0007669"/>
    <property type="project" value="UniProtKB-UniRule"/>
</dbReference>
<dbReference type="CDD" id="cd02440">
    <property type="entry name" value="AdoMet_MTases"/>
    <property type="match status" value="1"/>
</dbReference>
<dbReference type="RefSeq" id="WP_180702006.1">
    <property type="nucleotide sequence ID" value="NZ_CAJUCR010000004.1"/>
</dbReference>
<feature type="binding site" evidence="4">
    <location>
        <position position="39"/>
    </location>
    <ligand>
        <name>S-adenosyl-L-methionine</name>
        <dbReference type="ChEBI" id="CHEBI:59789"/>
    </ligand>
</feature>
<dbReference type="GO" id="GO:0016300">
    <property type="term" value="F:tRNA (uridine) methyltransferase activity"/>
    <property type="evidence" value="ECO:0007669"/>
    <property type="project" value="UniProtKB-UniRule"/>
</dbReference>
<evidence type="ECO:0000256" key="1">
    <source>
        <dbReference type="ARBA" id="ARBA00022603"/>
    </source>
</evidence>
<feature type="binding site" evidence="4">
    <location>
        <position position="160"/>
    </location>
    <ligand>
        <name>Mg(2+)</name>
        <dbReference type="ChEBI" id="CHEBI:18420"/>
    </ligand>
</feature>
<evidence type="ECO:0000256" key="2">
    <source>
        <dbReference type="ARBA" id="ARBA00022679"/>
    </source>
</evidence>
<sequence>MSNIVNNLVEDYIRTTLKEKDGLLRELEEYANEHNVPIVHKEVSELLKVLLKIQKPKRILEVGCAIGYSSILFASVLDKDVEIITVERNEKMIEKAKENIKLAGFEKNITILEGDAEEILKEVEGPFDMIFLDAAKGQYKLFYDMVIDKLRVDGLLISDNILYKGMVAHDDFVIRRKKTIVKRMRNYLDYICNCDYLSTSLIPIGDGVALSYKNNKRGDVNA</sequence>
<dbReference type="EMBL" id="LN555523">
    <property type="protein sequence ID" value="CED94496.1"/>
    <property type="molecule type" value="Genomic_DNA"/>
</dbReference>
<keyword evidence="1 4" id="KW-0489">Methyltransferase</keyword>
<keyword evidence="4" id="KW-0819">tRNA processing</keyword>
<dbReference type="InterPro" id="IPR002935">
    <property type="entry name" value="SAM_O-MeTrfase"/>
</dbReference>
<keyword evidence="2 4" id="KW-0808">Transferase</keyword>
<keyword evidence="4" id="KW-0460">Magnesium</keyword>
<dbReference type="GO" id="GO:0030488">
    <property type="term" value="P:tRNA methylation"/>
    <property type="evidence" value="ECO:0007669"/>
    <property type="project" value="UniProtKB-UniRule"/>
</dbReference>
<feature type="binding site" evidence="4">
    <location>
        <position position="133"/>
    </location>
    <ligand>
        <name>S-adenosyl-L-methionine</name>
        <dbReference type="ChEBI" id="CHEBI:59789"/>
    </ligand>
</feature>